<accession>A0ABR1JC49</accession>
<feature type="compositionally biased region" description="Basic and acidic residues" evidence="1">
    <location>
        <begin position="1"/>
        <end position="10"/>
    </location>
</feature>
<dbReference type="EMBL" id="JBANRG010000029">
    <property type="protein sequence ID" value="KAK7452221.1"/>
    <property type="molecule type" value="Genomic_DNA"/>
</dbReference>
<organism evidence="2 3">
    <name type="scientific">Marasmiellus scandens</name>
    <dbReference type="NCBI Taxonomy" id="2682957"/>
    <lineage>
        <taxon>Eukaryota</taxon>
        <taxon>Fungi</taxon>
        <taxon>Dikarya</taxon>
        <taxon>Basidiomycota</taxon>
        <taxon>Agaricomycotina</taxon>
        <taxon>Agaricomycetes</taxon>
        <taxon>Agaricomycetidae</taxon>
        <taxon>Agaricales</taxon>
        <taxon>Marasmiineae</taxon>
        <taxon>Omphalotaceae</taxon>
        <taxon>Marasmiellus</taxon>
    </lineage>
</organism>
<dbReference type="Proteomes" id="UP001498398">
    <property type="component" value="Unassembled WGS sequence"/>
</dbReference>
<protein>
    <submittedName>
        <fullName evidence="2">Uncharacterized protein</fullName>
    </submittedName>
</protein>
<name>A0ABR1JC49_9AGAR</name>
<evidence type="ECO:0000313" key="2">
    <source>
        <dbReference type="EMBL" id="KAK7452221.1"/>
    </source>
</evidence>
<feature type="region of interest" description="Disordered" evidence="1">
    <location>
        <begin position="1"/>
        <end position="28"/>
    </location>
</feature>
<sequence>MRRDGNRRGDPDDEGDPPDSPSRPNHCAKQDPLNILEFRINEKINIADIPAWDGKGDTLVDYLSSMNDLASCSAMLNKGLATMVWRRWSGDVKEWWESHSDSTRDLLCSNWPNLMKAICDYFMDDKWRAARQKEFNDMIFCQKGHRFESPVQFVQRRKKLAMVIYPEDTNDLAMIIDFILRNIPGSWSPIPNTTSCSSTEALIA</sequence>
<reference evidence="2 3" key="1">
    <citation type="submission" date="2024-01" db="EMBL/GenBank/DDBJ databases">
        <title>A draft genome for the cacao thread blight pathogen Marasmiellus scandens.</title>
        <authorList>
            <person name="Baruah I.K."/>
            <person name="Leung J."/>
            <person name="Bukari Y."/>
            <person name="Amoako-Attah I."/>
            <person name="Meinhardt L.W."/>
            <person name="Bailey B.A."/>
            <person name="Cohen S.P."/>
        </authorList>
    </citation>
    <scope>NUCLEOTIDE SEQUENCE [LARGE SCALE GENOMIC DNA]</scope>
    <source>
        <strain evidence="2 3">GH-19</strain>
    </source>
</reference>
<keyword evidence="3" id="KW-1185">Reference proteome</keyword>
<evidence type="ECO:0000313" key="3">
    <source>
        <dbReference type="Proteomes" id="UP001498398"/>
    </source>
</evidence>
<evidence type="ECO:0000256" key="1">
    <source>
        <dbReference type="SAM" id="MobiDB-lite"/>
    </source>
</evidence>
<gene>
    <name evidence="2" type="ORF">VKT23_012326</name>
</gene>
<proteinExistence type="predicted"/>
<comment type="caution">
    <text evidence="2">The sequence shown here is derived from an EMBL/GenBank/DDBJ whole genome shotgun (WGS) entry which is preliminary data.</text>
</comment>